<evidence type="ECO:0000259" key="1">
    <source>
        <dbReference type="Pfam" id="PF02036"/>
    </source>
</evidence>
<dbReference type="EMBL" id="CAFAAJ010000162">
    <property type="protein sequence ID" value="CAB4817830.1"/>
    <property type="molecule type" value="Genomic_DNA"/>
</dbReference>
<dbReference type="Gene3D" id="3.30.1050.10">
    <property type="entry name" value="SCP2 sterol-binding domain"/>
    <property type="match status" value="1"/>
</dbReference>
<evidence type="ECO:0000313" key="2">
    <source>
        <dbReference type="EMBL" id="CAB4817830.1"/>
    </source>
</evidence>
<dbReference type="Pfam" id="PF02036">
    <property type="entry name" value="SCP2"/>
    <property type="match status" value="1"/>
</dbReference>
<feature type="domain" description="SCP2" evidence="1">
    <location>
        <begin position="55"/>
        <end position="125"/>
    </location>
</feature>
<proteinExistence type="predicted"/>
<sequence length="147" mass="15724">MATNGTRRARIGTVRYLSLEWIDALTKAVAVDAAMQRAAAENTIAITQVVTGTPDGDVTYHLAVSNGRAEFGAGPATDEDLRMMQDWDTAVGVATRTVNPQEALIDGRIRLGGDPTKLMAAESLFVALDGIFNEVSKLTTYDVPDKP</sequence>
<dbReference type="InterPro" id="IPR003033">
    <property type="entry name" value="SCP2_sterol-bd_dom"/>
</dbReference>
<name>A0A6J6Z7P1_9ZZZZ</name>
<accession>A0A6J6Z7P1</accession>
<reference evidence="2" key="1">
    <citation type="submission" date="2020-05" db="EMBL/GenBank/DDBJ databases">
        <authorList>
            <person name="Chiriac C."/>
            <person name="Salcher M."/>
            <person name="Ghai R."/>
            <person name="Kavagutti S V."/>
        </authorList>
    </citation>
    <scope>NUCLEOTIDE SEQUENCE</scope>
</reference>
<dbReference type="SUPFAM" id="SSF55718">
    <property type="entry name" value="SCP-like"/>
    <property type="match status" value="1"/>
</dbReference>
<dbReference type="InterPro" id="IPR036527">
    <property type="entry name" value="SCP2_sterol-bd_dom_sf"/>
</dbReference>
<protein>
    <submittedName>
        <fullName evidence="2">Unannotated protein</fullName>
    </submittedName>
</protein>
<dbReference type="AlphaFoldDB" id="A0A6J6Z7P1"/>
<organism evidence="2">
    <name type="scientific">freshwater metagenome</name>
    <dbReference type="NCBI Taxonomy" id="449393"/>
    <lineage>
        <taxon>unclassified sequences</taxon>
        <taxon>metagenomes</taxon>
        <taxon>ecological metagenomes</taxon>
    </lineage>
</organism>
<gene>
    <name evidence="2" type="ORF">UFOPK3001_02019</name>
</gene>